<dbReference type="GO" id="GO:0003677">
    <property type="term" value="F:DNA binding"/>
    <property type="evidence" value="ECO:0007669"/>
    <property type="project" value="UniProtKB-KW"/>
</dbReference>
<dbReference type="RefSeq" id="WP_152203391.1">
    <property type="nucleotide sequence ID" value="NZ_VUKF01000027.1"/>
</dbReference>
<keyword evidence="7" id="KW-1185">Reference proteome</keyword>
<accession>A0A7J5URS7</accession>
<evidence type="ECO:0000256" key="3">
    <source>
        <dbReference type="ARBA" id="ARBA00023163"/>
    </source>
</evidence>
<evidence type="ECO:0000259" key="4">
    <source>
        <dbReference type="PROSITE" id="PS51071"/>
    </source>
</evidence>
<keyword evidence="3" id="KW-0804">Transcription</keyword>
<name>A0A7J5URS7_9MICO</name>
<dbReference type="PANTHER" id="PTHR30514:SF1">
    <property type="entry name" value="HTH-TYPE TRANSCRIPTIONAL REGULATOR HEXR-RELATED"/>
    <property type="match status" value="1"/>
</dbReference>
<dbReference type="PANTHER" id="PTHR30514">
    <property type="entry name" value="GLUCOKINASE"/>
    <property type="match status" value="1"/>
</dbReference>
<dbReference type="CDD" id="cd05013">
    <property type="entry name" value="SIS_RpiR"/>
    <property type="match status" value="1"/>
</dbReference>
<dbReference type="EMBL" id="WHJE01000016">
    <property type="protein sequence ID" value="KAE8765078.1"/>
    <property type="molecule type" value="Genomic_DNA"/>
</dbReference>
<dbReference type="InterPro" id="IPR047640">
    <property type="entry name" value="RpiR-like"/>
</dbReference>
<dbReference type="SUPFAM" id="SSF53697">
    <property type="entry name" value="SIS domain"/>
    <property type="match status" value="1"/>
</dbReference>
<dbReference type="GO" id="GO:0097367">
    <property type="term" value="F:carbohydrate derivative binding"/>
    <property type="evidence" value="ECO:0007669"/>
    <property type="project" value="InterPro"/>
</dbReference>
<feature type="domain" description="HTH rpiR-type" evidence="4">
    <location>
        <begin position="1"/>
        <end position="77"/>
    </location>
</feature>
<dbReference type="Proteomes" id="UP000451860">
    <property type="component" value="Unassembled WGS sequence"/>
</dbReference>
<dbReference type="Gene3D" id="1.10.10.10">
    <property type="entry name" value="Winged helix-like DNA-binding domain superfamily/Winged helix DNA-binding domain"/>
    <property type="match status" value="1"/>
</dbReference>
<keyword evidence="2" id="KW-0238">DNA-binding</keyword>
<organism evidence="6 7">
    <name type="scientific">Georgenia thermotolerans</name>
    <dbReference type="NCBI Taxonomy" id="527326"/>
    <lineage>
        <taxon>Bacteria</taxon>
        <taxon>Bacillati</taxon>
        <taxon>Actinomycetota</taxon>
        <taxon>Actinomycetes</taxon>
        <taxon>Micrococcales</taxon>
        <taxon>Bogoriellaceae</taxon>
        <taxon>Georgenia</taxon>
    </lineage>
</organism>
<sequence>MSVQATIEAALGSLSPSLGRVGSAIRENPAMVLDSTINDLATACDTSVASVVRFCRAIGLSGYTQLRMLLAAELGKEAAQFGGASYGADITEGESLPAMAQKIAALEILAIEETIERMDYRALEEIVDALDGADRILLYGVGASRSVAEDLQGKLFRIGRNAFAPSEPHEAWAAAAIPVEGVVVIGFSHLGETHETVEFLRLARDHGARTIGITGVKDSSLARLADIAVFTQVRETTFRAGAMVSRIAQLAVVDCIFAGVAQRRYDYTIEALRRTREVTRGARGV</sequence>
<dbReference type="Gene3D" id="3.40.50.10490">
    <property type="entry name" value="Glucose-6-phosphate isomerase like protein, domain 1"/>
    <property type="match status" value="1"/>
</dbReference>
<dbReference type="InterPro" id="IPR046348">
    <property type="entry name" value="SIS_dom_sf"/>
</dbReference>
<evidence type="ECO:0000256" key="2">
    <source>
        <dbReference type="ARBA" id="ARBA00023125"/>
    </source>
</evidence>
<dbReference type="Pfam" id="PF01418">
    <property type="entry name" value="HTH_6"/>
    <property type="match status" value="1"/>
</dbReference>
<dbReference type="Pfam" id="PF01380">
    <property type="entry name" value="SIS"/>
    <property type="match status" value="1"/>
</dbReference>
<dbReference type="PROSITE" id="PS51071">
    <property type="entry name" value="HTH_RPIR"/>
    <property type="match status" value="1"/>
</dbReference>
<protein>
    <submittedName>
        <fullName evidence="6">SIS domain-containing protein</fullName>
    </submittedName>
</protein>
<evidence type="ECO:0000256" key="1">
    <source>
        <dbReference type="ARBA" id="ARBA00023015"/>
    </source>
</evidence>
<feature type="domain" description="SIS" evidence="5">
    <location>
        <begin position="126"/>
        <end position="266"/>
    </location>
</feature>
<dbReference type="InterPro" id="IPR035472">
    <property type="entry name" value="RpiR-like_SIS"/>
</dbReference>
<gene>
    <name evidence="6" type="ORF">GB883_05675</name>
</gene>
<dbReference type="OrthoDB" id="370421at2"/>
<dbReference type="SUPFAM" id="SSF46689">
    <property type="entry name" value="Homeodomain-like"/>
    <property type="match status" value="1"/>
</dbReference>
<dbReference type="InterPro" id="IPR009057">
    <property type="entry name" value="Homeodomain-like_sf"/>
</dbReference>
<evidence type="ECO:0000259" key="5">
    <source>
        <dbReference type="PROSITE" id="PS51464"/>
    </source>
</evidence>
<dbReference type="InterPro" id="IPR000281">
    <property type="entry name" value="HTH_RpiR"/>
</dbReference>
<evidence type="ECO:0000313" key="7">
    <source>
        <dbReference type="Proteomes" id="UP000451860"/>
    </source>
</evidence>
<proteinExistence type="predicted"/>
<dbReference type="InterPro" id="IPR001347">
    <property type="entry name" value="SIS_dom"/>
</dbReference>
<dbReference type="PROSITE" id="PS51464">
    <property type="entry name" value="SIS"/>
    <property type="match status" value="1"/>
</dbReference>
<keyword evidence="1" id="KW-0805">Transcription regulation</keyword>
<dbReference type="InterPro" id="IPR036388">
    <property type="entry name" value="WH-like_DNA-bd_sf"/>
</dbReference>
<dbReference type="GO" id="GO:0003700">
    <property type="term" value="F:DNA-binding transcription factor activity"/>
    <property type="evidence" value="ECO:0007669"/>
    <property type="project" value="InterPro"/>
</dbReference>
<evidence type="ECO:0000313" key="6">
    <source>
        <dbReference type="EMBL" id="KAE8765078.1"/>
    </source>
</evidence>
<reference evidence="6 7" key="1">
    <citation type="submission" date="2019-10" db="EMBL/GenBank/DDBJ databases">
        <title>Georgenia wutianyii sp. nov. and Georgenia yuyongxinii sp. nov. isolated from plateau pika (Ochotona curzoniae) in the Qinghai-Tibet plateau of China.</title>
        <authorList>
            <person name="Tian Z."/>
        </authorList>
    </citation>
    <scope>NUCLEOTIDE SEQUENCE [LARGE SCALE GENOMIC DNA]</scope>
    <source>
        <strain evidence="6 7">DSM 21501</strain>
    </source>
</reference>
<dbReference type="AlphaFoldDB" id="A0A7J5URS7"/>
<comment type="caution">
    <text evidence="6">The sequence shown here is derived from an EMBL/GenBank/DDBJ whole genome shotgun (WGS) entry which is preliminary data.</text>
</comment>
<dbReference type="GO" id="GO:1901135">
    <property type="term" value="P:carbohydrate derivative metabolic process"/>
    <property type="evidence" value="ECO:0007669"/>
    <property type="project" value="InterPro"/>
</dbReference>